<feature type="transmembrane region" description="Helical" evidence="1">
    <location>
        <begin position="309"/>
        <end position="332"/>
    </location>
</feature>
<keyword evidence="1" id="KW-1133">Transmembrane helix</keyword>
<feature type="transmembrane region" description="Helical" evidence="1">
    <location>
        <begin position="138"/>
        <end position="161"/>
    </location>
</feature>
<evidence type="ECO:0000313" key="2">
    <source>
        <dbReference type="EMBL" id="KTD69122.1"/>
    </source>
</evidence>
<feature type="transmembrane region" description="Helical" evidence="1">
    <location>
        <begin position="261"/>
        <end position="279"/>
    </location>
</feature>
<comment type="caution">
    <text evidence="2">The sequence shown here is derived from an EMBL/GenBank/DDBJ whole genome shotgun (WGS) entry which is preliminary data.</text>
</comment>
<feature type="transmembrane region" description="Helical" evidence="1">
    <location>
        <begin position="173"/>
        <end position="200"/>
    </location>
</feature>
<name>A0A0W0ZJA1_9GAMM</name>
<feature type="transmembrane region" description="Helical" evidence="1">
    <location>
        <begin position="344"/>
        <end position="365"/>
    </location>
</feature>
<feature type="transmembrane region" description="Helical" evidence="1">
    <location>
        <begin position="286"/>
        <end position="303"/>
    </location>
</feature>
<dbReference type="Proteomes" id="UP000054926">
    <property type="component" value="Unassembled WGS sequence"/>
</dbReference>
<evidence type="ECO:0000256" key="1">
    <source>
        <dbReference type="SAM" id="Phobius"/>
    </source>
</evidence>
<feature type="transmembrane region" description="Helical" evidence="1">
    <location>
        <begin position="212"/>
        <end position="233"/>
    </location>
</feature>
<dbReference type="PATRIC" id="fig|947033.5.peg.2418"/>
<evidence type="ECO:0000313" key="3">
    <source>
        <dbReference type="Proteomes" id="UP000054926"/>
    </source>
</evidence>
<keyword evidence="1" id="KW-0472">Membrane</keyword>
<gene>
    <name evidence="2" type="ORF">Lste_2280</name>
</gene>
<keyword evidence="1" id="KW-0812">Transmembrane</keyword>
<dbReference type="STRING" id="947033.Lste_2280"/>
<feature type="transmembrane region" description="Helical" evidence="1">
    <location>
        <begin position="108"/>
        <end position="126"/>
    </location>
</feature>
<feature type="transmembrane region" description="Helical" evidence="1">
    <location>
        <begin position="84"/>
        <end position="102"/>
    </location>
</feature>
<dbReference type="AlphaFoldDB" id="A0A0W0ZJA1"/>
<keyword evidence="3" id="KW-1185">Reference proteome</keyword>
<proteinExistence type="predicted"/>
<protein>
    <submittedName>
        <fullName evidence="2">LphB</fullName>
    </submittedName>
</protein>
<dbReference type="EMBL" id="LNYY01000019">
    <property type="protein sequence ID" value="KTD69122.1"/>
    <property type="molecule type" value="Genomic_DNA"/>
</dbReference>
<accession>A0A0W0ZJA1</accession>
<reference evidence="2 3" key="1">
    <citation type="submission" date="2015-11" db="EMBL/GenBank/DDBJ databases">
        <title>Genomic analysis of 38 Legionella species identifies large and diverse effector repertoires.</title>
        <authorList>
            <person name="Burstein D."/>
            <person name="Amaro F."/>
            <person name="Zusman T."/>
            <person name="Lifshitz Z."/>
            <person name="Cohen O."/>
            <person name="Gilbert J.A."/>
            <person name="Pupko T."/>
            <person name="Shuman H.A."/>
            <person name="Segal G."/>
        </authorList>
    </citation>
    <scope>NUCLEOTIDE SEQUENCE [LARGE SCALE GENOMIC DNA]</scope>
    <source>
        <strain evidence="2 3">IMVS3376</strain>
    </source>
</reference>
<organism evidence="2 3">
    <name type="scientific">Legionella steelei</name>
    <dbReference type="NCBI Taxonomy" id="947033"/>
    <lineage>
        <taxon>Bacteria</taxon>
        <taxon>Pseudomonadati</taxon>
        <taxon>Pseudomonadota</taxon>
        <taxon>Gammaproteobacteria</taxon>
        <taxon>Legionellales</taxon>
        <taxon>Legionellaceae</taxon>
        <taxon>Legionella</taxon>
    </lineage>
</organism>
<sequence>MKFMHKKLYILLVLLIGTYLILLQSLAAWPFVIDDVYIPLRYAKHWVSGNGLLWNIGEAPVEGYSSFSFLLLSSAAIALNLDPLFLLKVAGFLGLVFTAWAVYCLSRLFCSVWFAFIPCFWLLVYRDQIFWAVSGMETAVYQAFICFALFFLLRGIGYNLFPVKRTASKPLFLMFAGVLFAFTAFTRPEAPALALLLYALALWDRPSFSQAYYRPLFASGLVFAAVFLPYFLWRWHYFGRIFPNPIYCKGFSNEFNFVLDWSYLRFAWPFLLLAAVASYKSKDKRHYFFWLPTLLYLLLLWKAELVSAFFNRLFLATFALILPLSLQGLMSFLDRLIPERKEVYVFALYIISGNIAFFFIPVMSLKAYRTYTLNPQQGIVLREQVADWLDRSVPAGSWVSLGDVGLISYRSNLNFLDSYCLNNKAMSAQQDMYHWQCGEVIKIKPEVIILQSAYDKSGPPYYTYAPTDACIRKELKTHPEYHYKTSFEFCESHVGCTRYKIYSKDWRAH</sequence>